<comment type="caution">
    <text evidence="2">The sequence shown here is derived from an EMBL/GenBank/DDBJ whole genome shotgun (WGS) entry which is preliminary data.</text>
</comment>
<evidence type="ECO:0000313" key="3">
    <source>
        <dbReference type="Proteomes" id="UP001487740"/>
    </source>
</evidence>
<accession>A0AAW0TNY8</accession>
<evidence type="ECO:0000313" key="2">
    <source>
        <dbReference type="EMBL" id="KAK8389458.1"/>
    </source>
</evidence>
<evidence type="ECO:0000256" key="1">
    <source>
        <dbReference type="SAM" id="MobiDB-lite"/>
    </source>
</evidence>
<proteinExistence type="predicted"/>
<dbReference type="EMBL" id="JARAKH010000027">
    <property type="protein sequence ID" value="KAK8389458.1"/>
    <property type="molecule type" value="Genomic_DNA"/>
</dbReference>
<sequence length="372" mass="40125">MSFRPIHQGHVPSPNRVRRGHTRPPAAPPYGPKSDAVPGDRPRRGNHGGPGPVVGPLSANQSVSHSVSIKPLRTICSHTSTPFRGANEQAIEGLWSMRGRGGWWAEAAVVSIFVSTGRCNQCVFKRVAAGISGYIGVVRVLGGAGWKSPHQYRGTVRETVLLTSDSHTTPPDSPPHISQPLEDKSGNQVGGNQKQGCVCRVQTLAASPTLYLSVLGRDECPGEHTADQRKASPSAVTEHPRVYQIPAKLNKDRDGCGAGDTLLTFVVTCCKRSTETRLDSMQETFTHNLSRVLIGEGRAAGPTRGGALTTTPTDWLPLLPTMRCYWGWQHRRHAARGTRGSVHLSPLGVRSYLNAGLDLPGDPPLFSKFWSV</sequence>
<protein>
    <submittedName>
        <fullName evidence="2">Uncharacterized protein</fullName>
    </submittedName>
</protein>
<organism evidence="2 3">
    <name type="scientific">Scylla paramamosain</name>
    <name type="common">Mud crab</name>
    <dbReference type="NCBI Taxonomy" id="85552"/>
    <lineage>
        <taxon>Eukaryota</taxon>
        <taxon>Metazoa</taxon>
        <taxon>Ecdysozoa</taxon>
        <taxon>Arthropoda</taxon>
        <taxon>Crustacea</taxon>
        <taxon>Multicrustacea</taxon>
        <taxon>Malacostraca</taxon>
        <taxon>Eumalacostraca</taxon>
        <taxon>Eucarida</taxon>
        <taxon>Decapoda</taxon>
        <taxon>Pleocyemata</taxon>
        <taxon>Brachyura</taxon>
        <taxon>Eubrachyura</taxon>
        <taxon>Portunoidea</taxon>
        <taxon>Portunidae</taxon>
        <taxon>Portuninae</taxon>
        <taxon>Scylla</taxon>
    </lineage>
</organism>
<dbReference type="AlphaFoldDB" id="A0AAW0TNY8"/>
<feature type="region of interest" description="Disordered" evidence="1">
    <location>
        <begin position="1"/>
        <end position="59"/>
    </location>
</feature>
<feature type="region of interest" description="Disordered" evidence="1">
    <location>
        <begin position="164"/>
        <end position="189"/>
    </location>
</feature>
<gene>
    <name evidence="2" type="ORF">O3P69_008865</name>
</gene>
<keyword evidence="3" id="KW-1185">Reference proteome</keyword>
<name>A0AAW0TNY8_SCYPA</name>
<dbReference type="Proteomes" id="UP001487740">
    <property type="component" value="Unassembled WGS sequence"/>
</dbReference>
<reference evidence="2 3" key="1">
    <citation type="submission" date="2023-03" db="EMBL/GenBank/DDBJ databases">
        <title>High-quality genome of Scylla paramamosain provides insights in environmental adaptation.</title>
        <authorList>
            <person name="Zhang L."/>
        </authorList>
    </citation>
    <scope>NUCLEOTIDE SEQUENCE [LARGE SCALE GENOMIC DNA]</scope>
    <source>
        <strain evidence="2">LZ_2023a</strain>
        <tissue evidence="2">Muscle</tissue>
    </source>
</reference>